<dbReference type="GO" id="GO:0003700">
    <property type="term" value="F:DNA-binding transcription factor activity"/>
    <property type="evidence" value="ECO:0007669"/>
    <property type="project" value="InterPro"/>
</dbReference>
<dbReference type="NCBIfam" id="NF033788">
    <property type="entry name" value="HTH_metalloreg"/>
    <property type="match status" value="1"/>
</dbReference>
<dbReference type="STRING" id="1524460.IX84_18170"/>
<dbReference type="InterPro" id="IPR036388">
    <property type="entry name" value="WH-like_DNA-bd_sf"/>
</dbReference>
<accession>A0A098S4A5</accession>
<sequence length="108" mass="11811">MGLTKTEGYTQAQIELATVAKVLGHPARVAIVQHLLEINACIGNDLMDVLPLSQPTISRHLSELKKVGIIKGTIEGSSMNYCINAHRWREIRQMLGGLLGMEPGEQCC</sequence>
<dbReference type="InterPro" id="IPR036390">
    <property type="entry name" value="WH_DNA-bd_sf"/>
</dbReference>
<evidence type="ECO:0000256" key="1">
    <source>
        <dbReference type="ARBA" id="ARBA00023015"/>
    </source>
</evidence>
<evidence type="ECO:0000313" key="6">
    <source>
        <dbReference type="Proteomes" id="UP000029736"/>
    </source>
</evidence>
<gene>
    <name evidence="5" type="ORF">IX84_18170</name>
</gene>
<keyword evidence="3" id="KW-0804">Transcription</keyword>
<dbReference type="PANTHER" id="PTHR33154">
    <property type="entry name" value="TRANSCRIPTIONAL REGULATOR, ARSR FAMILY"/>
    <property type="match status" value="1"/>
</dbReference>
<name>A0A098S4A5_9BACT</name>
<evidence type="ECO:0000256" key="3">
    <source>
        <dbReference type="ARBA" id="ARBA00023163"/>
    </source>
</evidence>
<organism evidence="5 6">
    <name type="scientific">Phaeodactylibacter xiamenensis</name>
    <dbReference type="NCBI Taxonomy" id="1524460"/>
    <lineage>
        <taxon>Bacteria</taxon>
        <taxon>Pseudomonadati</taxon>
        <taxon>Bacteroidota</taxon>
        <taxon>Saprospiria</taxon>
        <taxon>Saprospirales</taxon>
        <taxon>Haliscomenobacteraceae</taxon>
        <taxon>Phaeodactylibacter</taxon>
    </lineage>
</organism>
<dbReference type="PANTHER" id="PTHR33154:SF15">
    <property type="entry name" value="REGULATORY PROTEIN ARSR"/>
    <property type="match status" value="1"/>
</dbReference>
<dbReference type="PRINTS" id="PR00778">
    <property type="entry name" value="HTHARSR"/>
</dbReference>
<dbReference type="SMART" id="SM00418">
    <property type="entry name" value="HTH_ARSR"/>
    <property type="match status" value="1"/>
</dbReference>
<dbReference type="AlphaFoldDB" id="A0A098S4A5"/>
<dbReference type="CDD" id="cd00090">
    <property type="entry name" value="HTH_ARSR"/>
    <property type="match status" value="1"/>
</dbReference>
<dbReference type="RefSeq" id="WP_044223572.1">
    <property type="nucleotide sequence ID" value="NZ_JBKAGJ010000008.1"/>
</dbReference>
<evidence type="ECO:0000259" key="4">
    <source>
        <dbReference type="PROSITE" id="PS50987"/>
    </source>
</evidence>
<dbReference type="InterPro" id="IPR051081">
    <property type="entry name" value="HTH_MetalResp_TranReg"/>
</dbReference>
<dbReference type="SUPFAM" id="SSF46785">
    <property type="entry name" value="Winged helix' DNA-binding domain"/>
    <property type="match status" value="1"/>
</dbReference>
<keyword evidence="6" id="KW-1185">Reference proteome</keyword>
<dbReference type="Proteomes" id="UP000029736">
    <property type="component" value="Unassembled WGS sequence"/>
</dbReference>
<dbReference type="InterPro" id="IPR011991">
    <property type="entry name" value="ArsR-like_HTH"/>
</dbReference>
<dbReference type="OrthoDB" id="9800049at2"/>
<evidence type="ECO:0000256" key="2">
    <source>
        <dbReference type="ARBA" id="ARBA00023125"/>
    </source>
</evidence>
<evidence type="ECO:0000313" key="5">
    <source>
        <dbReference type="EMBL" id="KGE86965.1"/>
    </source>
</evidence>
<dbReference type="GO" id="GO:0003677">
    <property type="term" value="F:DNA binding"/>
    <property type="evidence" value="ECO:0007669"/>
    <property type="project" value="UniProtKB-KW"/>
</dbReference>
<reference evidence="5 6" key="1">
    <citation type="journal article" date="2014" name="Int. J. Syst. Evol. Microbiol.">
        <title>Phaeodactylibacter xiamenensis gen. nov., sp. nov., a member of the family Saprospiraceae isolated from the marine alga Phaeodactylum tricornutum.</title>
        <authorList>
            <person name="Chen Z.Jr."/>
            <person name="Lei X."/>
            <person name="Lai Q."/>
            <person name="Li Y."/>
            <person name="Zhang B."/>
            <person name="Zhang J."/>
            <person name="Zhang H."/>
            <person name="Yang L."/>
            <person name="Zheng W."/>
            <person name="Tian Y."/>
            <person name="Yu Z."/>
            <person name="Xu H.Jr."/>
            <person name="Zheng T."/>
        </authorList>
    </citation>
    <scope>NUCLEOTIDE SEQUENCE [LARGE SCALE GENOMIC DNA]</scope>
    <source>
        <strain evidence="5 6">KD52</strain>
    </source>
</reference>
<dbReference type="InterPro" id="IPR001845">
    <property type="entry name" value="HTH_ArsR_DNA-bd_dom"/>
</dbReference>
<keyword evidence="1" id="KW-0805">Transcription regulation</keyword>
<keyword evidence="2" id="KW-0238">DNA-binding</keyword>
<feature type="domain" description="HTH arsR-type" evidence="4">
    <location>
        <begin position="8"/>
        <end position="106"/>
    </location>
</feature>
<dbReference type="EMBL" id="JPOS01000039">
    <property type="protein sequence ID" value="KGE86965.1"/>
    <property type="molecule type" value="Genomic_DNA"/>
</dbReference>
<protein>
    <submittedName>
        <fullName evidence="5">ArsR family transcriptional regulator</fullName>
    </submittedName>
</protein>
<dbReference type="Gene3D" id="1.10.10.10">
    <property type="entry name" value="Winged helix-like DNA-binding domain superfamily/Winged helix DNA-binding domain"/>
    <property type="match status" value="1"/>
</dbReference>
<proteinExistence type="predicted"/>
<dbReference type="Pfam" id="PF01022">
    <property type="entry name" value="HTH_5"/>
    <property type="match status" value="1"/>
</dbReference>
<dbReference type="PROSITE" id="PS50987">
    <property type="entry name" value="HTH_ARSR_2"/>
    <property type="match status" value="1"/>
</dbReference>
<comment type="caution">
    <text evidence="5">The sequence shown here is derived from an EMBL/GenBank/DDBJ whole genome shotgun (WGS) entry which is preliminary data.</text>
</comment>